<dbReference type="Gene3D" id="2.120.10.30">
    <property type="entry name" value="TolB, C-terminal domain"/>
    <property type="match status" value="1"/>
</dbReference>
<evidence type="ECO:0008006" key="2">
    <source>
        <dbReference type="Google" id="ProtNLM"/>
    </source>
</evidence>
<dbReference type="SUPFAM" id="SSF69304">
    <property type="entry name" value="Tricorn protease N-terminal domain"/>
    <property type="match status" value="1"/>
</dbReference>
<sequence>MLFALPAAAPPVETYGRLATLEQVLVSPDGTKLAYVRPEGESRKIMVQNLADGKMLAAVGVGNEKLRDVFWVGNGRVAFSTSTTSRIRSNSSSIEFTGRSEIWQTRVYDIEKHTFQLVLDKTPGVGNFTNGGVDVGIVDGVPSIYAVAMRISGVDSLESLYRVDVAGGPTRLLDSGPSIGAINTNWVLDGTGATIAKTEYDRKDGDWRLLVRVGPKWYPVLSENAPLDEPLVVGLGPARTPC</sequence>
<dbReference type="InterPro" id="IPR011042">
    <property type="entry name" value="6-blade_b-propeller_TolB-like"/>
</dbReference>
<reference evidence="1" key="1">
    <citation type="submission" date="2021-01" db="EMBL/GenBank/DDBJ databases">
        <title>Genome sequence of Phenylobacterium sp. 20VBR1 isolated from a valley glaceir, Ny-Alesund, Svalbard.</title>
        <authorList>
            <person name="Thomas F.A."/>
            <person name="Krishnan K.P."/>
            <person name="Sinha R.K."/>
        </authorList>
    </citation>
    <scope>NUCLEOTIDE SEQUENCE</scope>
    <source>
        <strain evidence="1">20VBR1</strain>
    </source>
</reference>
<organism evidence="1">
    <name type="scientific">Phenylobacterium glaciei</name>
    <dbReference type="NCBI Taxonomy" id="2803784"/>
    <lineage>
        <taxon>Bacteria</taxon>
        <taxon>Pseudomonadati</taxon>
        <taxon>Pseudomonadota</taxon>
        <taxon>Alphaproteobacteria</taxon>
        <taxon>Caulobacterales</taxon>
        <taxon>Caulobacteraceae</taxon>
        <taxon>Phenylobacterium</taxon>
    </lineage>
</organism>
<evidence type="ECO:0000313" key="1">
    <source>
        <dbReference type="EMBL" id="QQZ49726.1"/>
    </source>
</evidence>
<proteinExistence type="predicted"/>
<accession>A0A974S8F5</accession>
<dbReference type="AlphaFoldDB" id="A0A974S8F5"/>
<gene>
    <name evidence="1" type="ORF">JKL49_23250</name>
</gene>
<dbReference type="EMBL" id="CP068570">
    <property type="protein sequence ID" value="QQZ49726.1"/>
    <property type="molecule type" value="Genomic_DNA"/>
</dbReference>
<name>A0A974S8F5_9CAUL</name>
<protein>
    <recommendedName>
        <fullName evidence="2">S9 family peptidase</fullName>
    </recommendedName>
</protein>